<feature type="transmembrane region" description="Helical" evidence="1">
    <location>
        <begin position="72"/>
        <end position="94"/>
    </location>
</feature>
<feature type="transmembrane region" description="Helical" evidence="1">
    <location>
        <begin position="106"/>
        <end position="125"/>
    </location>
</feature>
<reference evidence="2" key="4">
    <citation type="journal article" date="2016" name="ILAR J">
        <title>Review of Elephant Endotheliotropic Herpesviruses and Acute Hemorrhagic Disease.</title>
        <authorList>
            <person name="Long S.Y."/>
            <person name="Latimer E.M."/>
            <person name="Hayward G.S."/>
        </authorList>
    </citation>
    <scope>NUCLEOTIDE SEQUENCE</scope>
    <source>
        <strain evidence="2">Nyah NAP97</strain>
    </source>
</reference>
<feature type="transmembrane region" description="Helical" evidence="1">
    <location>
        <begin position="261"/>
        <end position="281"/>
    </location>
</feature>
<dbReference type="GeneID" id="80541474"/>
<feature type="transmembrane region" description="Helical" evidence="1">
    <location>
        <begin position="209"/>
        <end position="229"/>
    </location>
</feature>
<proteinExistence type="predicted"/>
<name>A0A866VR04_9BETA</name>
<reference evidence="2" key="7">
    <citation type="submission" date="2019-08" db="EMBL/GenBank/DDBJ databases">
        <title>Complete Genome Assembly and Annotation of EEHV3A the First Example of a GC-Branch African Elephant Endotheliotrophic Herpesvirus Associated with Lethal Hemorrhagic Disease.</title>
        <authorList>
            <person name="Tan J."/>
            <person name="Ling P.D."/>
            <person name="Worley K."/>
            <person name="Proudfoot J."/>
            <person name="Bowman M."/>
            <person name="Qin X."/>
            <person name="Latimer E.M."/>
            <person name="Holder K."/>
            <person name="Fayette M."/>
            <person name="Nodolf S."/>
            <person name="Heaggans S.Y."/>
            <person name="Zong J.-C."/>
            <person name="Pearson V.R."/>
            <person name="Hayward G.S."/>
        </authorList>
    </citation>
    <scope>NUCLEOTIDE SEQUENCE</scope>
    <source>
        <strain evidence="2">Nyah NAP97</strain>
    </source>
</reference>
<reference evidence="2" key="2">
    <citation type="journal article" date="2013" name="Genome Announc.">
        <title>Complete Genome Sequence of Elephant Endotheliotropic Herpesvirus 1A.</title>
        <authorList>
            <person name="Ling P.D."/>
            <person name="Reid J.G."/>
            <person name="Qin X."/>
            <person name="Muzny D.M."/>
            <person name="Gibbs R."/>
            <person name="Petrosino J."/>
            <person name="Peng R."/>
            <person name="Zong J.C."/>
            <person name="Heaggans S.Y."/>
            <person name="Hayward G.S."/>
        </authorList>
    </citation>
    <scope>NUCLEOTIDE SEQUENCE</scope>
    <source>
        <strain evidence="2">Nyah NAP97</strain>
    </source>
</reference>
<feature type="transmembrane region" description="Helical" evidence="1">
    <location>
        <begin position="137"/>
        <end position="154"/>
    </location>
</feature>
<evidence type="ECO:0000313" key="2">
    <source>
        <dbReference type="EMBL" id="QOE74357.1"/>
    </source>
</evidence>
<dbReference type="RefSeq" id="YP_010802690.1">
    <property type="nucleotide sequence ID" value="NC_077039.1"/>
</dbReference>
<keyword evidence="1" id="KW-1133">Transmembrane helix</keyword>
<feature type="transmembrane region" description="Helical" evidence="1">
    <location>
        <begin position="37"/>
        <end position="60"/>
    </location>
</feature>
<accession>A0A866VR04</accession>
<keyword evidence="2" id="KW-0675">Receptor</keyword>
<evidence type="ECO:0000313" key="3">
    <source>
        <dbReference type="Proteomes" id="UP001162024"/>
    </source>
</evidence>
<sequence>MDYRVLALASLLLAYMPLTESLDNAYEAYGTVTIPILFFSVLGLLLTCTLLFAMVLLYFNRTAAPRQLFPHNSWHVHFCLLLAMTFLFTLTPLYHWDSNRLLDVGPVPLTLCYASMLVVSLNLYVLNTYRQALHPTLLLTLTVFLTCTVAALLSKPRGFPYHDAAAPLQVAVEGPVTVHPRPDADGAPLPPLPQQYVSLTVVKYGPPNVYAYVYYLINAAAILSLGTVNFSPYARYLFATNLCTSVLWTVNWLTFGPLPSVQLLLLDSYVIIFLYILPQVIQTYRDGSLSRRTPVGGTDGSVTAV</sequence>
<dbReference type="KEGG" id="vg:80541474"/>
<feature type="transmembrane region" description="Helical" evidence="1">
    <location>
        <begin position="236"/>
        <end position="255"/>
    </location>
</feature>
<gene>
    <name evidence="2" type="primary">E3</name>
</gene>
<dbReference type="Proteomes" id="UP001162024">
    <property type="component" value="Segment"/>
</dbReference>
<dbReference type="EMBL" id="MN373268">
    <property type="protein sequence ID" value="QOE74357.1"/>
    <property type="molecule type" value="Genomic_DNA"/>
</dbReference>
<keyword evidence="1" id="KW-0472">Membrane</keyword>
<protein>
    <submittedName>
        <fullName evidence="2">G protein-coupled receptor-6</fullName>
    </submittedName>
</protein>
<reference evidence="2" key="1">
    <citation type="journal article" date="2009" name="Vet. Pathol.">
        <title>Clinico-pathologic features of fatal disease attributed to new variants of endotheliotropic herpesviruses in two Asian elephants (Elephas maximus).</title>
        <authorList>
            <person name="Garner M.M."/>
            <person name="Helmick K."/>
            <person name="Ochsenreiter J."/>
            <person name="Richman L.K."/>
            <person name="Latimer E."/>
            <person name="Wise A.G."/>
            <person name="Maes R.K."/>
            <person name="Kiupel M."/>
            <person name="Nordhausen R.W."/>
            <person name="Zong J.C."/>
            <person name="Hayward G.S."/>
        </authorList>
    </citation>
    <scope>NUCLEOTIDE SEQUENCE</scope>
    <source>
        <strain evidence="2">Nyah NAP97</strain>
    </source>
</reference>
<reference evidence="2" key="6">
    <citation type="journal article" date="2016" name="MSphere">
        <title>Comparison of the Gene Coding Contents and Other Unusual Features of the GC-Rich and AT-Rich Branch Probosciviruses.</title>
        <authorList>
            <person name="Ling P.D."/>
            <person name="Long S.Y."/>
            <person name="Zong J.C."/>
            <person name="Heaggans S.Y."/>
            <person name="Qin X."/>
            <person name="Hayward G.S."/>
        </authorList>
    </citation>
    <scope>NUCLEOTIDE SEQUENCE</scope>
    <source>
        <strain evidence="2">Nyah NAP97</strain>
    </source>
</reference>
<reference evidence="2" key="3">
    <citation type="journal article" date="2014" name="J. Virol.">
        <title>Comparative genome analysis of four elephant endotheliotropic herpesviruses, EEHV3, EEHV4, EEHV5, and EEHV6, from cases of hemorrhagic disease or viremia.</title>
        <authorList>
            <person name="Zong JC"/>
            <person name="Latimer EM"/>
            <person name="Long SY"/>
            <person name="Richman LK"/>
            <person name="Heaggans SY"/>
            <person name="Hayward GS."/>
        </authorList>
    </citation>
    <scope>NUCLEOTIDE SEQUENCE</scope>
    <source>
        <strain evidence="2">Nyah NAP97</strain>
    </source>
</reference>
<keyword evidence="1" id="KW-0812">Transmembrane</keyword>
<organism evidence="2 3">
    <name type="scientific">Elephant endotheliotropic herpesvirus 3A</name>
    <dbReference type="NCBI Taxonomy" id="1329409"/>
    <lineage>
        <taxon>Viruses</taxon>
        <taxon>Duplodnaviria</taxon>
        <taxon>Heunggongvirae</taxon>
        <taxon>Peploviricota</taxon>
        <taxon>Herviviricetes</taxon>
        <taxon>Herpesvirales</taxon>
        <taxon>Orthoherpesviridae</taxon>
        <taxon>Betaherpesvirinae</taxon>
        <taxon>Proboscivirus</taxon>
        <taxon>Elephant endotheliotropic herpesvirus 3</taxon>
    </lineage>
</organism>
<reference evidence="2" key="5">
    <citation type="journal article" date="2016" name="MSphere">
        <title>Complete Genome Sequence of Elephant Endotheliotropic Herpesvirus 4, the First Example of a GC-Rich Branch Proboscivirus.</title>
        <authorList>
            <person name="Ling P.D."/>
            <person name="Long S.Y."/>
            <person name="Fuery A."/>
            <person name="Peng R.S."/>
            <person name="Heaggans S.Y."/>
            <person name="Qin X."/>
            <person name="Worley K.C."/>
            <person name="Dugan S."/>
            <person name="Hayward G.S."/>
        </authorList>
    </citation>
    <scope>NUCLEOTIDE SEQUENCE</scope>
    <source>
        <strain evidence="2">Nyah NAP97</strain>
    </source>
</reference>
<evidence type="ECO:0000256" key="1">
    <source>
        <dbReference type="SAM" id="Phobius"/>
    </source>
</evidence>
<keyword evidence="3" id="KW-1185">Reference proteome</keyword>